<dbReference type="AlphaFoldDB" id="A0A409X4W7"/>
<feature type="region of interest" description="Disordered" evidence="1">
    <location>
        <begin position="1"/>
        <end position="26"/>
    </location>
</feature>
<organism evidence="2 3">
    <name type="scientific">Gymnopilus dilepis</name>
    <dbReference type="NCBI Taxonomy" id="231916"/>
    <lineage>
        <taxon>Eukaryota</taxon>
        <taxon>Fungi</taxon>
        <taxon>Dikarya</taxon>
        <taxon>Basidiomycota</taxon>
        <taxon>Agaricomycotina</taxon>
        <taxon>Agaricomycetes</taxon>
        <taxon>Agaricomycetidae</taxon>
        <taxon>Agaricales</taxon>
        <taxon>Agaricineae</taxon>
        <taxon>Hymenogastraceae</taxon>
        <taxon>Gymnopilus</taxon>
    </lineage>
</organism>
<evidence type="ECO:0000313" key="3">
    <source>
        <dbReference type="Proteomes" id="UP000284706"/>
    </source>
</evidence>
<accession>A0A409X4W7</accession>
<dbReference type="STRING" id="231916.A0A409X4W7"/>
<evidence type="ECO:0000256" key="1">
    <source>
        <dbReference type="SAM" id="MobiDB-lite"/>
    </source>
</evidence>
<proteinExistence type="predicted"/>
<dbReference type="EMBL" id="NHYE01004212">
    <property type="protein sequence ID" value="PPQ85815.1"/>
    <property type="molecule type" value="Genomic_DNA"/>
</dbReference>
<dbReference type="InParanoid" id="A0A409X4W7"/>
<gene>
    <name evidence="2" type="ORF">CVT26_005060</name>
</gene>
<reference evidence="2 3" key="1">
    <citation type="journal article" date="2018" name="Evol. Lett.">
        <title>Horizontal gene cluster transfer increased hallucinogenic mushroom diversity.</title>
        <authorList>
            <person name="Reynolds H.T."/>
            <person name="Vijayakumar V."/>
            <person name="Gluck-Thaler E."/>
            <person name="Korotkin H.B."/>
            <person name="Matheny P.B."/>
            <person name="Slot J.C."/>
        </authorList>
    </citation>
    <scope>NUCLEOTIDE SEQUENCE [LARGE SCALE GENOMIC DNA]</scope>
    <source>
        <strain evidence="2 3">SRW20</strain>
    </source>
</reference>
<dbReference type="OrthoDB" id="10262360at2759"/>
<name>A0A409X4W7_9AGAR</name>
<dbReference type="Proteomes" id="UP000284706">
    <property type="component" value="Unassembled WGS sequence"/>
</dbReference>
<evidence type="ECO:0000313" key="2">
    <source>
        <dbReference type="EMBL" id="PPQ85815.1"/>
    </source>
</evidence>
<sequence>MYAPGTFMGASGSSDPNKQGGGGTGTTFQLEERAHFGMEVAVATGAMPAIKDDAIPMCEKELLVVRIGGGARRAEERSTLLMFLIDFTDSMEDTATVCKKTSSLRQLQSGLNALFSSCLSIFVLLLNLTADSFEVVATNAQTIVEYIMALLFESPFTRPENTS</sequence>
<keyword evidence="3" id="KW-1185">Reference proteome</keyword>
<protein>
    <submittedName>
        <fullName evidence="2">Uncharacterized protein</fullName>
    </submittedName>
</protein>
<comment type="caution">
    <text evidence="2">The sequence shown here is derived from an EMBL/GenBank/DDBJ whole genome shotgun (WGS) entry which is preliminary data.</text>
</comment>